<dbReference type="InterPro" id="IPR014748">
    <property type="entry name" value="Enoyl-CoA_hydra_C"/>
</dbReference>
<protein>
    <submittedName>
        <fullName evidence="2">Unannotated protein</fullName>
    </submittedName>
</protein>
<organism evidence="2">
    <name type="scientific">freshwater metagenome</name>
    <dbReference type="NCBI Taxonomy" id="449393"/>
    <lineage>
        <taxon>unclassified sequences</taxon>
        <taxon>metagenomes</taxon>
        <taxon>ecological metagenomes</taxon>
    </lineage>
</organism>
<dbReference type="Gene3D" id="3.90.226.10">
    <property type="entry name" value="2-enoyl-CoA Hydratase, Chain A, domain 1"/>
    <property type="match status" value="1"/>
</dbReference>
<dbReference type="CDD" id="cd06558">
    <property type="entry name" value="crotonase-like"/>
    <property type="match status" value="1"/>
</dbReference>
<dbReference type="SUPFAM" id="SSF52096">
    <property type="entry name" value="ClpP/crotonase"/>
    <property type="match status" value="1"/>
</dbReference>
<dbReference type="InterPro" id="IPR018376">
    <property type="entry name" value="Enoyl-CoA_hyd/isom_CS"/>
</dbReference>
<reference evidence="2" key="1">
    <citation type="submission" date="2020-05" db="EMBL/GenBank/DDBJ databases">
        <authorList>
            <person name="Chiriac C."/>
            <person name="Salcher M."/>
            <person name="Ghai R."/>
            <person name="Kavagutti S V."/>
        </authorList>
    </citation>
    <scope>NUCLEOTIDE SEQUENCE</scope>
</reference>
<dbReference type="EMBL" id="CAEZZA010000019">
    <property type="protein sequence ID" value="CAB4739263.1"/>
    <property type="molecule type" value="Genomic_DNA"/>
</dbReference>
<dbReference type="GO" id="GO:0003824">
    <property type="term" value="F:catalytic activity"/>
    <property type="evidence" value="ECO:0007669"/>
    <property type="project" value="InterPro"/>
</dbReference>
<dbReference type="EMBL" id="CAEZWW010000069">
    <property type="protein sequence ID" value="CAB4672590.1"/>
    <property type="molecule type" value="Genomic_DNA"/>
</dbReference>
<dbReference type="InterPro" id="IPR029045">
    <property type="entry name" value="ClpP/crotonase-like_dom_sf"/>
</dbReference>
<evidence type="ECO:0000313" key="2">
    <source>
        <dbReference type="EMBL" id="CAB4672590.1"/>
    </source>
</evidence>
<dbReference type="Gene3D" id="1.10.12.10">
    <property type="entry name" value="Lyase 2-enoyl-coa Hydratase, Chain A, domain 2"/>
    <property type="match status" value="1"/>
</dbReference>
<evidence type="ECO:0000313" key="3">
    <source>
        <dbReference type="EMBL" id="CAB4739263.1"/>
    </source>
</evidence>
<name>A0A6J6MED0_9ZZZZ</name>
<evidence type="ECO:0000256" key="1">
    <source>
        <dbReference type="ARBA" id="ARBA00005254"/>
    </source>
</evidence>
<dbReference type="AlphaFoldDB" id="A0A6J6MED0"/>
<proteinExistence type="inferred from homology"/>
<dbReference type="PANTHER" id="PTHR43802:SF1">
    <property type="entry name" value="IP11341P-RELATED"/>
    <property type="match status" value="1"/>
</dbReference>
<dbReference type="InterPro" id="IPR001753">
    <property type="entry name" value="Enoyl-CoA_hydra/iso"/>
</dbReference>
<gene>
    <name evidence="2" type="ORF">UFOPK2310_00698</name>
    <name evidence="3" type="ORF">UFOPK2809_00238</name>
</gene>
<dbReference type="Pfam" id="PF00378">
    <property type="entry name" value="ECH_1"/>
    <property type="match status" value="1"/>
</dbReference>
<comment type="similarity">
    <text evidence="1">Belongs to the enoyl-CoA hydratase/isomerase family.</text>
</comment>
<accession>A0A6J6MED0</accession>
<dbReference type="PROSITE" id="PS00166">
    <property type="entry name" value="ENOYL_COA_HYDRATASE"/>
    <property type="match status" value="1"/>
</dbReference>
<sequence>MQEPSESPTVLFERIGSTAVISLNRPRVKNALNCAMATALGNAVHEADLDPEIRVIIITGSGGNFCGGADLHEVAADWQIISAERPDWGFGGITQQLTATPTIAAINGFALGGGLEIALACDLAVMDEDAYVTLPEVTRGIFAAGGGILRLQRLIPRRLAMEAVLTGNPITAAQALQWGLVNRLSPSGTSVNVALELAQDIARNPVEAVNQSKLLMHQSESFGSTWDSDYWSLNDAIATRVYSSPEASEGLQSFIEKRKPNWQR</sequence>
<dbReference type="PANTHER" id="PTHR43802">
    <property type="entry name" value="ENOYL-COA HYDRATASE"/>
    <property type="match status" value="1"/>
</dbReference>